<evidence type="ECO:0000256" key="5">
    <source>
        <dbReference type="ARBA" id="ARBA00022968"/>
    </source>
</evidence>
<dbReference type="OrthoDB" id="406152at2759"/>
<dbReference type="EMBL" id="CAJOAY010001132">
    <property type="protein sequence ID" value="CAF3798480.1"/>
    <property type="molecule type" value="Genomic_DNA"/>
</dbReference>
<proteinExistence type="inferred from homology"/>
<evidence type="ECO:0000256" key="4">
    <source>
        <dbReference type="ARBA" id="ARBA00022801"/>
    </source>
</evidence>
<comment type="subcellular location">
    <subcellularLocation>
        <location evidence="1">Golgi apparatus membrane</location>
        <topology evidence="1">Single-pass type II membrane protein</topology>
    </subcellularLocation>
</comment>
<dbReference type="Proteomes" id="UP000663891">
    <property type="component" value="Unassembled WGS sequence"/>
</dbReference>
<keyword evidence="7" id="KW-0333">Golgi apparatus</keyword>
<keyword evidence="8 9" id="KW-0472">Membrane</keyword>
<keyword evidence="5" id="KW-0735">Signal-anchor</keyword>
<dbReference type="EMBL" id="CAJNON010000294">
    <property type="protein sequence ID" value="CAF1175805.1"/>
    <property type="molecule type" value="Genomic_DNA"/>
</dbReference>
<protein>
    <recommendedName>
        <fullName evidence="13">Glycoprotein endo-alpha-1,2-mannosidase</fullName>
    </recommendedName>
</protein>
<evidence type="ECO:0000313" key="11">
    <source>
        <dbReference type="EMBL" id="CAF3798480.1"/>
    </source>
</evidence>
<keyword evidence="6 9" id="KW-1133">Transmembrane helix</keyword>
<dbReference type="Proteomes" id="UP000663881">
    <property type="component" value="Unassembled WGS sequence"/>
</dbReference>
<comment type="similarity">
    <text evidence="2">Belongs to the glycosyl hydrolase 99 family.</text>
</comment>
<name>A0A814UHK7_9BILA</name>
<reference evidence="10" key="1">
    <citation type="submission" date="2021-02" db="EMBL/GenBank/DDBJ databases">
        <authorList>
            <person name="Nowell W R."/>
        </authorList>
    </citation>
    <scope>NUCLEOTIDE SEQUENCE</scope>
</reference>
<evidence type="ECO:0000256" key="6">
    <source>
        <dbReference type="ARBA" id="ARBA00022989"/>
    </source>
</evidence>
<sequence>MWHVYTRRGRIRWLAVGFSFILIVWCYILYKSLFITYERDISHSHPTLSTSGSLSRNETDNLNVFLKRTPVKYNYHIFYYAWYGNPDFDSNRYYHWNHPRLAHWNREKASHYPQHSHTPPDDIGSNFYPLLGAYSSRSPNIMDQHMRMIRMSGAGTLSVSWYPPGMADDQGSPWDDLMPQLLDAAEKYKLKVCFHIEPYKNRTADNVIYWSQYILRRYGSHSAFYRYKEKGFFYIYDSYQISSNEWSEKLRSNQEKAYFVGLILKSTDCKQLASSGFDAAYSYFAANGFTEASTSQRWTSIVDECKPIPFIPSVGPGYIDTNIRPWNGETTRSRNNGNYYRQMFKDLPNDNDQIVTITSFNEWHEGTQIEPAIEKASSNMNTYESYYQGPYTYIHLTRELIFSN</sequence>
<dbReference type="Gene3D" id="3.20.20.80">
    <property type="entry name" value="Glycosidases"/>
    <property type="match status" value="1"/>
</dbReference>
<comment type="caution">
    <text evidence="10">The sequence shown here is derived from an EMBL/GenBank/DDBJ whole genome shotgun (WGS) entry which is preliminary data.</text>
</comment>
<dbReference type="GO" id="GO:0000139">
    <property type="term" value="C:Golgi membrane"/>
    <property type="evidence" value="ECO:0007669"/>
    <property type="project" value="UniProtKB-SubCell"/>
</dbReference>
<evidence type="ECO:0000256" key="7">
    <source>
        <dbReference type="ARBA" id="ARBA00023034"/>
    </source>
</evidence>
<dbReference type="GO" id="GO:0004559">
    <property type="term" value="F:alpha-mannosidase activity"/>
    <property type="evidence" value="ECO:0007669"/>
    <property type="project" value="TreeGrafter"/>
</dbReference>
<dbReference type="InterPro" id="IPR026071">
    <property type="entry name" value="Glyco_Hydrolase_99"/>
</dbReference>
<evidence type="ECO:0000256" key="1">
    <source>
        <dbReference type="ARBA" id="ARBA00004323"/>
    </source>
</evidence>
<dbReference type="CDD" id="cd11574">
    <property type="entry name" value="GH99"/>
    <property type="match status" value="1"/>
</dbReference>
<keyword evidence="3 9" id="KW-0812">Transmembrane</keyword>
<evidence type="ECO:0008006" key="13">
    <source>
        <dbReference type="Google" id="ProtNLM"/>
    </source>
</evidence>
<organism evidence="10 12">
    <name type="scientific">Adineta steineri</name>
    <dbReference type="NCBI Taxonomy" id="433720"/>
    <lineage>
        <taxon>Eukaryota</taxon>
        <taxon>Metazoa</taxon>
        <taxon>Spiralia</taxon>
        <taxon>Gnathifera</taxon>
        <taxon>Rotifera</taxon>
        <taxon>Eurotatoria</taxon>
        <taxon>Bdelloidea</taxon>
        <taxon>Adinetida</taxon>
        <taxon>Adinetidae</taxon>
        <taxon>Adineta</taxon>
    </lineage>
</organism>
<evidence type="ECO:0000256" key="3">
    <source>
        <dbReference type="ARBA" id="ARBA00022692"/>
    </source>
</evidence>
<dbReference type="AlphaFoldDB" id="A0A814UHK7"/>
<accession>A0A814UHK7</accession>
<evidence type="ECO:0000256" key="8">
    <source>
        <dbReference type="ARBA" id="ARBA00023136"/>
    </source>
</evidence>
<evidence type="ECO:0000313" key="10">
    <source>
        <dbReference type="EMBL" id="CAF1175805.1"/>
    </source>
</evidence>
<dbReference type="PANTHER" id="PTHR13572:SF4">
    <property type="entry name" value="RE57134P"/>
    <property type="match status" value="1"/>
</dbReference>
<evidence type="ECO:0000313" key="12">
    <source>
        <dbReference type="Proteomes" id="UP000663891"/>
    </source>
</evidence>
<evidence type="ECO:0000256" key="2">
    <source>
        <dbReference type="ARBA" id="ARBA00009559"/>
    </source>
</evidence>
<evidence type="ECO:0000256" key="9">
    <source>
        <dbReference type="SAM" id="Phobius"/>
    </source>
</evidence>
<feature type="transmembrane region" description="Helical" evidence="9">
    <location>
        <begin position="12"/>
        <end position="30"/>
    </location>
</feature>
<gene>
    <name evidence="11" type="ORF">OKA104_LOCUS18337</name>
    <name evidence="10" type="ORF">VCS650_LOCUS24193</name>
</gene>
<keyword evidence="4" id="KW-0378">Hydrolase</keyword>
<dbReference type="PANTHER" id="PTHR13572">
    <property type="entry name" value="ENDO-ALPHA-1,2-MANNOSIDASE"/>
    <property type="match status" value="1"/>
</dbReference>
<dbReference type="Pfam" id="PF16317">
    <property type="entry name" value="Glyco_hydro_99"/>
    <property type="match status" value="1"/>
</dbReference>